<name>A0A1E5VBL1_9POAL</name>
<keyword evidence="3" id="KW-1185">Reference proteome</keyword>
<feature type="non-terminal residue" evidence="2">
    <location>
        <position position="1"/>
    </location>
</feature>
<evidence type="ECO:0000256" key="1">
    <source>
        <dbReference type="SAM" id="MobiDB-lite"/>
    </source>
</evidence>
<evidence type="ECO:0000313" key="3">
    <source>
        <dbReference type="Proteomes" id="UP000095767"/>
    </source>
</evidence>
<gene>
    <name evidence="2" type="ORF">BAE44_0016442</name>
</gene>
<dbReference type="AlphaFoldDB" id="A0A1E5VBL1"/>
<accession>A0A1E5VBL1</accession>
<proteinExistence type="predicted"/>
<dbReference type="Proteomes" id="UP000095767">
    <property type="component" value="Unassembled WGS sequence"/>
</dbReference>
<comment type="caution">
    <text evidence="2">The sequence shown here is derived from an EMBL/GenBank/DDBJ whole genome shotgun (WGS) entry which is preliminary data.</text>
</comment>
<organism evidence="2 3">
    <name type="scientific">Dichanthelium oligosanthes</name>
    <dbReference type="NCBI Taxonomy" id="888268"/>
    <lineage>
        <taxon>Eukaryota</taxon>
        <taxon>Viridiplantae</taxon>
        <taxon>Streptophyta</taxon>
        <taxon>Embryophyta</taxon>
        <taxon>Tracheophyta</taxon>
        <taxon>Spermatophyta</taxon>
        <taxon>Magnoliopsida</taxon>
        <taxon>Liliopsida</taxon>
        <taxon>Poales</taxon>
        <taxon>Poaceae</taxon>
        <taxon>PACMAD clade</taxon>
        <taxon>Panicoideae</taxon>
        <taxon>Panicodae</taxon>
        <taxon>Paniceae</taxon>
        <taxon>Dichantheliinae</taxon>
        <taxon>Dichanthelium</taxon>
    </lineage>
</organism>
<feature type="region of interest" description="Disordered" evidence="1">
    <location>
        <begin position="1"/>
        <end position="24"/>
    </location>
</feature>
<feature type="compositionally biased region" description="Polar residues" evidence="1">
    <location>
        <begin position="1"/>
        <end position="10"/>
    </location>
</feature>
<evidence type="ECO:0000313" key="2">
    <source>
        <dbReference type="EMBL" id="OEL22539.1"/>
    </source>
</evidence>
<reference evidence="2 3" key="1">
    <citation type="submission" date="2016-09" db="EMBL/GenBank/DDBJ databases">
        <title>The draft genome of Dichanthelium oligosanthes: A C3 panicoid grass species.</title>
        <authorList>
            <person name="Studer A.J."/>
            <person name="Schnable J.C."/>
            <person name="Brutnell T.P."/>
        </authorList>
    </citation>
    <scope>NUCLEOTIDE SEQUENCE [LARGE SCALE GENOMIC DNA]</scope>
    <source>
        <strain evidence="3">cv. Kellogg 1175</strain>
        <tissue evidence="2">Leaf</tissue>
    </source>
</reference>
<sequence length="67" mass="6858">LLPSAPTGSVSPPEPPAATDEDRGMIRMGACPPGGGDKGLVFCLKKCQAKGYNGALCDNVGHCFCLH</sequence>
<protein>
    <submittedName>
        <fullName evidence="2">Uncharacterized protein</fullName>
    </submittedName>
</protein>
<dbReference type="EMBL" id="LWDX02045079">
    <property type="protein sequence ID" value="OEL22539.1"/>
    <property type="molecule type" value="Genomic_DNA"/>
</dbReference>